<feature type="domain" description="HTH luxR-type" evidence="7">
    <location>
        <begin position="217"/>
        <end position="282"/>
    </location>
</feature>
<keyword evidence="2" id="KW-0805">Transcription regulation</keyword>
<dbReference type="PANTHER" id="PTHR43214:SF24">
    <property type="entry name" value="TRANSCRIPTIONAL REGULATORY PROTEIN NARL-RELATED"/>
    <property type="match status" value="1"/>
</dbReference>
<dbReference type="PROSITE" id="PS50043">
    <property type="entry name" value="HTH_LUXR_2"/>
    <property type="match status" value="1"/>
</dbReference>
<feature type="compositionally biased region" description="Basic and acidic residues" evidence="6">
    <location>
        <begin position="177"/>
        <end position="194"/>
    </location>
</feature>
<organism evidence="9 10">
    <name type="scientific">Corynebacterium xerosis</name>
    <dbReference type="NCBI Taxonomy" id="1725"/>
    <lineage>
        <taxon>Bacteria</taxon>
        <taxon>Bacillati</taxon>
        <taxon>Actinomycetota</taxon>
        <taxon>Actinomycetes</taxon>
        <taxon>Mycobacteriales</taxon>
        <taxon>Corynebacteriaceae</taxon>
        <taxon>Corynebacterium</taxon>
    </lineage>
</organism>
<dbReference type="InterPro" id="IPR058245">
    <property type="entry name" value="NreC/VraR/RcsB-like_REC"/>
</dbReference>
<dbReference type="EMBL" id="JAYWMA010000005">
    <property type="protein sequence ID" value="MEX3528584.1"/>
    <property type="molecule type" value="Genomic_DNA"/>
</dbReference>
<dbReference type="InterPro" id="IPR036388">
    <property type="entry name" value="WH-like_DNA-bd_sf"/>
</dbReference>
<keyword evidence="10" id="KW-1185">Reference proteome</keyword>
<dbReference type="PANTHER" id="PTHR43214">
    <property type="entry name" value="TWO-COMPONENT RESPONSE REGULATOR"/>
    <property type="match status" value="1"/>
</dbReference>
<feature type="modified residue" description="4-aspartylphosphate" evidence="5">
    <location>
        <position position="76"/>
    </location>
</feature>
<dbReference type="InterPro" id="IPR000792">
    <property type="entry name" value="Tscrpt_reg_LuxR_C"/>
</dbReference>
<keyword evidence="3" id="KW-0238">DNA-binding</keyword>
<protein>
    <submittedName>
        <fullName evidence="9">Response regulator transcription factor</fullName>
    </submittedName>
</protein>
<dbReference type="CDD" id="cd17535">
    <property type="entry name" value="REC_NarL-like"/>
    <property type="match status" value="1"/>
</dbReference>
<accession>A0ABV3UU69</accession>
<feature type="domain" description="Response regulatory" evidence="8">
    <location>
        <begin position="13"/>
        <end position="150"/>
    </location>
</feature>
<name>A0ABV3UU69_9CORY</name>
<feature type="region of interest" description="Disordered" evidence="6">
    <location>
        <begin position="172"/>
        <end position="220"/>
    </location>
</feature>
<evidence type="ECO:0000256" key="6">
    <source>
        <dbReference type="SAM" id="MobiDB-lite"/>
    </source>
</evidence>
<keyword evidence="4" id="KW-0804">Transcription</keyword>
<dbReference type="Gene3D" id="1.10.10.10">
    <property type="entry name" value="Winged helix-like DNA-binding domain superfamily/Winged helix DNA-binding domain"/>
    <property type="match status" value="1"/>
</dbReference>
<dbReference type="InterPro" id="IPR011006">
    <property type="entry name" value="CheY-like_superfamily"/>
</dbReference>
<dbReference type="InterPro" id="IPR001789">
    <property type="entry name" value="Sig_transdc_resp-reg_receiver"/>
</dbReference>
<comment type="caution">
    <text evidence="9">The sequence shown here is derived from an EMBL/GenBank/DDBJ whole genome shotgun (WGS) entry which is preliminary data.</text>
</comment>
<dbReference type="Proteomes" id="UP001558353">
    <property type="component" value="Unassembled WGS sequence"/>
</dbReference>
<dbReference type="InterPro" id="IPR039420">
    <property type="entry name" value="WalR-like"/>
</dbReference>
<dbReference type="Pfam" id="PF00072">
    <property type="entry name" value="Response_reg"/>
    <property type="match status" value="1"/>
</dbReference>
<dbReference type="PROSITE" id="PS50110">
    <property type="entry name" value="RESPONSE_REGULATORY"/>
    <property type="match status" value="1"/>
</dbReference>
<dbReference type="Gene3D" id="3.40.50.2300">
    <property type="match status" value="1"/>
</dbReference>
<evidence type="ECO:0000256" key="2">
    <source>
        <dbReference type="ARBA" id="ARBA00023015"/>
    </source>
</evidence>
<proteinExistence type="predicted"/>
<evidence type="ECO:0000256" key="5">
    <source>
        <dbReference type="PROSITE-ProRule" id="PRU00169"/>
    </source>
</evidence>
<evidence type="ECO:0000259" key="7">
    <source>
        <dbReference type="PROSITE" id="PS50043"/>
    </source>
</evidence>
<evidence type="ECO:0000313" key="10">
    <source>
        <dbReference type="Proteomes" id="UP001558353"/>
    </source>
</evidence>
<dbReference type="Pfam" id="PF00196">
    <property type="entry name" value="GerE"/>
    <property type="match status" value="1"/>
</dbReference>
<evidence type="ECO:0000313" key="9">
    <source>
        <dbReference type="EMBL" id="MEX3528584.1"/>
    </source>
</evidence>
<dbReference type="SMART" id="SM00448">
    <property type="entry name" value="REC"/>
    <property type="match status" value="1"/>
</dbReference>
<reference evidence="9 10" key="1">
    <citation type="journal article" date="2024" name="Fungal Genet. Biol.">
        <title>The porcine skin microbiome exhibits broad fungal antagonism.</title>
        <authorList>
            <person name="De La Cruz K.F."/>
            <person name="Townsend E.C."/>
            <person name="Alex Cheong J.Z."/>
            <person name="Salamzade R."/>
            <person name="Liu A."/>
            <person name="Sandstrom S."/>
            <person name="Davila E."/>
            <person name="Huang L."/>
            <person name="Xu K.H."/>
            <person name="Wu S.Y."/>
            <person name="Meudt J.J."/>
            <person name="Shanmuganayagam D."/>
            <person name="Gibson A.L.F."/>
            <person name="Kalan L.R."/>
        </authorList>
    </citation>
    <scope>NUCLEOTIDE SEQUENCE [LARGE SCALE GENOMIC DNA]</scope>
    <source>
        <strain evidence="9 10">LK2569</strain>
    </source>
</reference>
<keyword evidence="1 5" id="KW-0597">Phosphoprotein</keyword>
<sequence>MGGPKQPESGVIRVGLADDQMLVRAGFAMVVDSQDDMEVAWQVDDGAAAVEKVTGDSGTGGAGESRVDVPDVILMDIRMPGLDGIEATRRIAAAGGASDGRGGGAGPRILVLTTFDVDEYVTGAIAAGASGFLLKDAAPEDLLAAIRDVAAGDSALSARSAARLIAQVRPMLGEGGGGERGRGEGRGGDGRRGEGWGGEGWGTEASSSEPAGQVRVRDDLPDPLTLREEEILRLIALGRTNAEIAAELYIAMPTVKTHVGRILMKTGARDRVHAVLFALSTGRVGVGELG</sequence>
<dbReference type="SMART" id="SM00421">
    <property type="entry name" value="HTH_LUXR"/>
    <property type="match status" value="1"/>
</dbReference>
<dbReference type="SUPFAM" id="SSF46894">
    <property type="entry name" value="C-terminal effector domain of the bipartite response regulators"/>
    <property type="match status" value="1"/>
</dbReference>
<dbReference type="PROSITE" id="PS00622">
    <property type="entry name" value="HTH_LUXR_1"/>
    <property type="match status" value="1"/>
</dbReference>
<gene>
    <name evidence="9" type="ORF">VVR64_05815</name>
</gene>
<dbReference type="CDD" id="cd06170">
    <property type="entry name" value="LuxR_C_like"/>
    <property type="match status" value="1"/>
</dbReference>
<dbReference type="PRINTS" id="PR00038">
    <property type="entry name" value="HTHLUXR"/>
</dbReference>
<evidence type="ECO:0000256" key="4">
    <source>
        <dbReference type="ARBA" id="ARBA00023163"/>
    </source>
</evidence>
<evidence type="ECO:0000256" key="3">
    <source>
        <dbReference type="ARBA" id="ARBA00023125"/>
    </source>
</evidence>
<dbReference type="InterPro" id="IPR016032">
    <property type="entry name" value="Sig_transdc_resp-reg_C-effctor"/>
</dbReference>
<dbReference type="SUPFAM" id="SSF52172">
    <property type="entry name" value="CheY-like"/>
    <property type="match status" value="1"/>
</dbReference>
<evidence type="ECO:0000256" key="1">
    <source>
        <dbReference type="ARBA" id="ARBA00022553"/>
    </source>
</evidence>
<evidence type="ECO:0000259" key="8">
    <source>
        <dbReference type="PROSITE" id="PS50110"/>
    </source>
</evidence>